<evidence type="ECO:0000256" key="1">
    <source>
        <dbReference type="SAM" id="MobiDB-lite"/>
    </source>
</evidence>
<feature type="compositionally biased region" description="Basic residues" evidence="1">
    <location>
        <begin position="315"/>
        <end position="328"/>
    </location>
</feature>
<sequence>MVKSKKASSPHSAVTSMPSSQEVALRVASCNLRADLGLEKFDPTLHIMIEFLKSHPIHKPLTKSVKFPLSIIHMAYCTAVYNSKEDYIEFNINKDHTTKLCKVEFLKAIGLPESTEKRTLYEPTNEELFDVFDQMGYLPPRLEMTPNFKKGKLPAMWQFLGHIILRCLTGKTGGTDTLSRALLVFLFGLYTGKEVDFGTTIWKDFASYVFPKKKDIPCARFWALALQRGYKKLKFPLPEGDEMFSPRALLRYSIPDQSEFGKVARLPEAMLQYIEKNSKVLIRHIEETVPPQLGHPIKSSQPVRPTEGHTSSPTKQKKNGVKVKKTTKRKGETIPAPQAKRKPPKSIPTSQKVKDVEKRSTVGSQSPISSSSQEYWDITHTQPPSSQKEDGGVEKSQDQPPGTHSHIKDQGPQGRPTHRSLQTGGFGASNGEAEVRTSENESVRQTREQSERRMLRKAEAKKEEERKELVRMLWEEQQKREEEEWARTSAKLLEQAMSLGPSTNIGEEYAEDMEEDLMFTIDDGLIQDSESPSITEPVKPCNSKVFLGTSETESEHIKDVPKGETNTLPTTTVGTSTPCRRTKWKKKKSKSISRVGYNSLNQKLSEVLEAVKNIPQSEEEFISKEEFGEMQKIVTSLAQSVPILEAREETLWESIINSTADALREIEQKRTADTFKYLDLMDEMEKMVKEIQQSYDDLSNTMGLQHGHVIVRISEQLCDYRNKNIILQAVLVKVMQSAQQLPRPCNVRFDEVLFAMQKVQSSVDVLPKTLCNDELSKQVQQSFLKVFELIDDLKGSRVEDEAGFSSTKWGEDNNVVITETSEETHPPPPPQADEVSKPQPPSKISIPPISFIIPPAQIAPEFIETTKIPLTDKVKMPFEVPEMSLLKTFPVSKEGKKQTELEHELLAKQIHEDQQHALSPLIYVSSRLLRLEDIQHDILIVQSYKRS</sequence>
<evidence type="ECO:0000313" key="2">
    <source>
        <dbReference type="EMBL" id="CAH1424597.1"/>
    </source>
</evidence>
<protein>
    <recommendedName>
        <fullName evidence="4">Aminotransferase-like plant mobile domain-containing protein</fullName>
    </recommendedName>
</protein>
<name>A0AAU9MDJ5_9ASTR</name>
<proteinExistence type="predicted"/>
<feature type="compositionally biased region" description="Basic and acidic residues" evidence="1">
    <location>
        <begin position="387"/>
        <end position="397"/>
    </location>
</feature>
<feature type="region of interest" description="Disordered" evidence="1">
    <location>
        <begin position="820"/>
        <end position="841"/>
    </location>
</feature>
<dbReference type="Proteomes" id="UP001157418">
    <property type="component" value="Unassembled WGS sequence"/>
</dbReference>
<feature type="compositionally biased region" description="Basic and acidic residues" evidence="1">
    <location>
        <begin position="433"/>
        <end position="466"/>
    </location>
</feature>
<organism evidence="2 3">
    <name type="scientific">Lactuca virosa</name>
    <dbReference type="NCBI Taxonomy" id="75947"/>
    <lineage>
        <taxon>Eukaryota</taxon>
        <taxon>Viridiplantae</taxon>
        <taxon>Streptophyta</taxon>
        <taxon>Embryophyta</taxon>
        <taxon>Tracheophyta</taxon>
        <taxon>Spermatophyta</taxon>
        <taxon>Magnoliopsida</taxon>
        <taxon>eudicotyledons</taxon>
        <taxon>Gunneridae</taxon>
        <taxon>Pentapetalae</taxon>
        <taxon>asterids</taxon>
        <taxon>campanulids</taxon>
        <taxon>Asterales</taxon>
        <taxon>Asteraceae</taxon>
        <taxon>Cichorioideae</taxon>
        <taxon>Cichorieae</taxon>
        <taxon>Lactucinae</taxon>
        <taxon>Lactuca</taxon>
    </lineage>
</organism>
<feature type="compositionally biased region" description="Basic and acidic residues" evidence="1">
    <location>
        <begin position="553"/>
        <end position="562"/>
    </location>
</feature>
<accession>A0AAU9MDJ5</accession>
<evidence type="ECO:0008006" key="4">
    <source>
        <dbReference type="Google" id="ProtNLM"/>
    </source>
</evidence>
<dbReference type="AlphaFoldDB" id="A0AAU9MDJ5"/>
<gene>
    <name evidence="2" type="ORF">LVIROSA_LOCUS11788</name>
</gene>
<evidence type="ECO:0000313" key="3">
    <source>
        <dbReference type="Proteomes" id="UP001157418"/>
    </source>
</evidence>
<feature type="compositionally biased region" description="Low complexity" evidence="1">
    <location>
        <begin position="361"/>
        <end position="372"/>
    </location>
</feature>
<feature type="region of interest" description="Disordered" evidence="1">
    <location>
        <begin position="291"/>
        <end position="466"/>
    </location>
</feature>
<feature type="compositionally biased region" description="Low complexity" evidence="1">
    <location>
        <begin position="565"/>
        <end position="579"/>
    </location>
</feature>
<reference evidence="2 3" key="1">
    <citation type="submission" date="2022-01" db="EMBL/GenBank/DDBJ databases">
        <authorList>
            <person name="Xiong W."/>
            <person name="Schranz E."/>
        </authorList>
    </citation>
    <scope>NUCLEOTIDE SEQUENCE [LARGE SCALE GENOMIC DNA]</scope>
</reference>
<keyword evidence="3" id="KW-1185">Reference proteome</keyword>
<dbReference type="EMBL" id="CAKMRJ010001751">
    <property type="protein sequence ID" value="CAH1424597.1"/>
    <property type="molecule type" value="Genomic_DNA"/>
</dbReference>
<feature type="compositionally biased region" description="Polar residues" evidence="1">
    <location>
        <begin position="298"/>
        <end position="313"/>
    </location>
</feature>
<comment type="caution">
    <text evidence="2">The sequence shown here is derived from an EMBL/GenBank/DDBJ whole genome shotgun (WGS) entry which is preliminary data.</text>
</comment>
<feature type="region of interest" description="Disordered" evidence="1">
    <location>
        <begin position="552"/>
        <end position="580"/>
    </location>
</feature>